<name>A0ABU6XSI8_9FABA</name>
<dbReference type="EMBL" id="JASCZI010212717">
    <property type="protein sequence ID" value="MED6200159.1"/>
    <property type="molecule type" value="Genomic_DNA"/>
</dbReference>
<evidence type="ECO:0000256" key="1">
    <source>
        <dbReference type="SAM" id="MobiDB-lite"/>
    </source>
</evidence>
<sequence>MNCECAGDDMHYKAFPVFLAGLAIRRFNRFSIGSITRFSIIKVEPSVGSLGFTAGLSKDTRNPNLTPHTRRNGDKEGVRHRRGEDGEEREHKGQWRRRRNAAPPLPRTERGDRRERERRDLREASSATVARRHHAIWRRSRRRLRVFAPPRSSKTDGRDSETWNGSKRGRRRHCCRNLSLRQEPPSGSPTSSSPEAAVTGVSWSHDPRGASPEPPPLPLVCCHLRKFCLMWAYVWVQ</sequence>
<protein>
    <submittedName>
        <fullName evidence="2">Uncharacterized protein</fullName>
    </submittedName>
</protein>
<feature type="region of interest" description="Disordered" evidence="1">
    <location>
        <begin position="148"/>
        <end position="210"/>
    </location>
</feature>
<feature type="region of interest" description="Disordered" evidence="1">
    <location>
        <begin position="54"/>
        <end position="134"/>
    </location>
</feature>
<feature type="compositionally biased region" description="Basic and acidic residues" evidence="1">
    <location>
        <begin position="107"/>
        <end position="123"/>
    </location>
</feature>
<comment type="caution">
    <text evidence="2">The sequence shown here is derived from an EMBL/GenBank/DDBJ whole genome shotgun (WGS) entry which is preliminary data.</text>
</comment>
<gene>
    <name evidence="2" type="ORF">PIB30_082456</name>
</gene>
<keyword evidence="3" id="KW-1185">Reference proteome</keyword>
<feature type="compositionally biased region" description="Low complexity" evidence="1">
    <location>
        <begin position="184"/>
        <end position="194"/>
    </location>
</feature>
<evidence type="ECO:0000313" key="2">
    <source>
        <dbReference type="EMBL" id="MED6200159.1"/>
    </source>
</evidence>
<accession>A0ABU6XSI8</accession>
<feature type="compositionally biased region" description="Basic and acidic residues" evidence="1">
    <location>
        <begin position="71"/>
        <end position="93"/>
    </location>
</feature>
<organism evidence="2 3">
    <name type="scientific">Stylosanthes scabra</name>
    <dbReference type="NCBI Taxonomy" id="79078"/>
    <lineage>
        <taxon>Eukaryota</taxon>
        <taxon>Viridiplantae</taxon>
        <taxon>Streptophyta</taxon>
        <taxon>Embryophyta</taxon>
        <taxon>Tracheophyta</taxon>
        <taxon>Spermatophyta</taxon>
        <taxon>Magnoliopsida</taxon>
        <taxon>eudicotyledons</taxon>
        <taxon>Gunneridae</taxon>
        <taxon>Pentapetalae</taxon>
        <taxon>rosids</taxon>
        <taxon>fabids</taxon>
        <taxon>Fabales</taxon>
        <taxon>Fabaceae</taxon>
        <taxon>Papilionoideae</taxon>
        <taxon>50 kb inversion clade</taxon>
        <taxon>dalbergioids sensu lato</taxon>
        <taxon>Dalbergieae</taxon>
        <taxon>Pterocarpus clade</taxon>
        <taxon>Stylosanthes</taxon>
    </lineage>
</organism>
<proteinExistence type="predicted"/>
<reference evidence="2 3" key="1">
    <citation type="journal article" date="2023" name="Plants (Basel)">
        <title>Bridging the Gap: Combining Genomics and Transcriptomics Approaches to Understand Stylosanthes scabra, an Orphan Legume from the Brazilian Caatinga.</title>
        <authorList>
            <person name="Ferreira-Neto J.R.C."/>
            <person name="da Silva M.D."/>
            <person name="Binneck E."/>
            <person name="de Melo N.F."/>
            <person name="da Silva R.H."/>
            <person name="de Melo A.L.T.M."/>
            <person name="Pandolfi V."/>
            <person name="Bustamante F.O."/>
            <person name="Brasileiro-Vidal A.C."/>
            <person name="Benko-Iseppon A.M."/>
        </authorList>
    </citation>
    <scope>NUCLEOTIDE SEQUENCE [LARGE SCALE GENOMIC DNA]</scope>
    <source>
        <tissue evidence="2">Leaves</tissue>
    </source>
</reference>
<evidence type="ECO:0000313" key="3">
    <source>
        <dbReference type="Proteomes" id="UP001341840"/>
    </source>
</evidence>
<dbReference type="Proteomes" id="UP001341840">
    <property type="component" value="Unassembled WGS sequence"/>
</dbReference>